<dbReference type="Pfam" id="PF07690">
    <property type="entry name" value="MFS_1"/>
    <property type="match status" value="1"/>
</dbReference>
<evidence type="ECO:0008006" key="12">
    <source>
        <dbReference type="Google" id="ProtNLM"/>
    </source>
</evidence>
<evidence type="ECO:0000256" key="9">
    <source>
        <dbReference type="SAM" id="Phobius"/>
    </source>
</evidence>
<comment type="subcellular location">
    <subcellularLocation>
        <location evidence="1">Membrane</location>
        <topology evidence="1">Multi-pass membrane protein</topology>
    </subcellularLocation>
</comment>
<dbReference type="InParanoid" id="K3WBU3"/>
<dbReference type="EnsemblProtists" id="PYU1_T002434">
    <property type="protein sequence ID" value="PYU1_T002434"/>
    <property type="gene ID" value="PYU1_G002431"/>
</dbReference>
<dbReference type="GO" id="GO:0006865">
    <property type="term" value="P:amino acid transport"/>
    <property type="evidence" value="ECO:0007669"/>
    <property type="project" value="UniProtKB-KW"/>
</dbReference>
<feature type="transmembrane region" description="Helical" evidence="9">
    <location>
        <begin position="204"/>
        <end position="231"/>
    </location>
</feature>
<dbReference type="Proteomes" id="UP000019132">
    <property type="component" value="Unassembled WGS sequence"/>
</dbReference>
<organism evidence="10 11">
    <name type="scientific">Globisporangium ultimum (strain ATCC 200006 / CBS 805.95 / DAOM BR144)</name>
    <name type="common">Pythium ultimum</name>
    <dbReference type="NCBI Taxonomy" id="431595"/>
    <lineage>
        <taxon>Eukaryota</taxon>
        <taxon>Sar</taxon>
        <taxon>Stramenopiles</taxon>
        <taxon>Oomycota</taxon>
        <taxon>Peronosporomycetes</taxon>
        <taxon>Pythiales</taxon>
        <taxon>Pythiaceae</taxon>
        <taxon>Globisporangium</taxon>
    </lineage>
</organism>
<dbReference type="InterPro" id="IPR011701">
    <property type="entry name" value="MFS"/>
</dbReference>
<feature type="transmembrane region" description="Helical" evidence="9">
    <location>
        <begin position="323"/>
        <end position="345"/>
    </location>
</feature>
<keyword evidence="7 9" id="KW-0472">Membrane</keyword>
<reference evidence="11" key="1">
    <citation type="journal article" date="2010" name="Genome Biol.">
        <title>Genome sequence of the necrotrophic plant pathogen Pythium ultimum reveals original pathogenicity mechanisms and effector repertoire.</title>
        <authorList>
            <person name="Levesque C.A."/>
            <person name="Brouwer H."/>
            <person name="Cano L."/>
            <person name="Hamilton J.P."/>
            <person name="Holt C."/>
            <person name="Huitema E."/>
            <person name="Raffaele S."/>
            <person name="Robideau G.P."/>
            <person name="Thines M."/>
            <person name="Win J."/>
            <person name="Zerillo M.M."/>
            <person name="Beakes G.W."/>
            <person name="Boore J.L."/>
            <person name="Busam D."/>
            <person name="Dumas B."/>
            <person name="Ferriera S."/>
            <person name="Fuerstenberg S.I."/>
            <person name="Gachon C.M."/>
            <person name="Gaulin E."/>
            <person name="Govers F."/>
            <person name="Grenville-Briggs L."/>
            <person name="Horner N."/>
            <person name="Hostetler J."/>
            <person name="Jiang R.H."/>
            <person name="Johnson J."/>
            <person name="Krajaejun T."/>
            <person name="Lin H."/>
            <person name="Meijer H.J."/>
            <person name="Moore B."/>
            <person name="Morris P."/>
            <person name="Phuntmart V."/>
            <person name="Puiu D."/>
            <person name="Shetty J."/>
            <person name="Stajich J.E."/>
            <person name="Tripathy S."/>
            <person name="Wawra S."/>
            <person name="van West P."/>
            <person name="Whitty B.R."/>
            <person name="Coutinho P.M."/>
            <person name="Henrissat B."/>
            <person name="Martin F."/>
            <person name="Thomas P.D."/>
            <person name="Tyler B.M."/>
            <person name="De Vries R.P."/>
            <person name="Kamoun S."/>
            <person name="Yandell M."/>
            <person name="Tisserat N."/>
            <person name="Buell C.R."/>
        </authorList>
    </citation>
    <scope>NUCLEOTIDE SEQUENCE</scope>
    <source>
        <strain evidence="11">DAOM:BR144</strain>
    </source>
</reference>
<sequence length="649" mass="71109">MSQRYIVLRMASVRDLQEEAAAHRPRYYSTPADLRNGPLVRAASASSSAAAAAALSVRSNRVPNLRKSASAVRSTGDIPGLTASSPLLRLLRDNGHELWSDAGAETARAATACDAERATQKARRRDSRVALLDAVEDTEDAFNEEEESTIEEAEEDEDDDEDDRTRTAWLRAQDHHVGVQDDKGWLEDNAEEAQGEGVAVPKEVMFLVASFIVLVTSGGLILGFGPIYAALLREEQWSELCESSGNTSDRDNGAAPLACPKQEIRLQYVFSTSFLCLSAANAFFGVFLDFFGPRVTAIMGLALAALGNFALSCGDSHTGHGAWIILGYAMIGAGGMGSYLSAFQILQLYKVQGFVCSTLSSLFNCSGYIYMALEIESVTRPLFFRVYGVLVVVCMVICFLLFPTNSITRPCDSLVIPGFRIEMPRIKTPHGLVDGMKEQLQRGDLWYFAVFFGWISLIFAFAGGAIPSMLVDLASNDDGNAAFIYTSILYPVIVNGTFIYSPLVGYVIDRYGFKAIFFACLALVQVFITLLMTPSLKVQIVTFFVYSMAQACLYALQFAYIMMCFPADLNGTLQAFMATVSFTFGLLNYLLNPWAQMFLGGDYTMVLLVLGLPTLVLYFFIDVVQGCEDQIVQDDDADAVVINEMSKLI</sequence>
<feature type="transmembrane region" description="Helical" evidence="9">
    <location>
        <begin position="382"/>
        <end position="402"/>
    </location>
</feature>
<dbReference type="PANTHER" id="PTHR20772">
    <property type="entry name" value="PROTEIN FMP42"/>
    <property type="match status" value="1"/>
</dbReference>
<dbReference type="GO" id="GO:0016020">
    <property type="term" value="C:membrane"/>
    <property type="evidence" value="ECO:0007669"/>
    <property type="project" value="UniProtKB-SubCell"/>
</dbReference>
<evidence type="ECO:0000256" key="3">
    <source>
        <dbReference type="ARBA" id="ARBA00022448"/>
    </source>
</evidence>
<dbReference type="Gene3D" id="1.20.1250.20">
    <property type="entry name" value="MFS general substrate transporter like domains"/>
    <property type="match status" value="1"/>
</dbReference>
<keyword evidence="11" id="KW-1185">Reference proteome</keyword>
<evidence type="ECO:0000256" key="6">
    <source>
        <dbReference type="ARBA" id="ARBA00022989"/>
    </source>
</evidence>
<dbReference type="GO" id="GO:0022857">
    <property type="term" value="F:transmembrane transporter activity"/>
    <property type="evidence" value="ECO:0007669"/>
    <property type="project" value="InterPro"/>
</dbReference>
<dbReference type="VEuPathDB" id="FungiDB:PYU1_G002431"/>
<evidence type="ECO:0000256" key="4">
    <source>
        <dbReference type="ARBA" id="ARBA00022692"/>
    </source>
</evidence>
<feature type="compositionally biased region" description="Acidic residues" evidence="8">
    <location>
        <begin position="136"/>
        <end position="162"/>
    </location>
</feature>
<dbReference type="eggNOG" id="ENOG502RB8C">
    <property type="taxonomic scope" value="Eukaryota"/>
</dbReference>
<keyword evidence="5" id="KW-0029">Amino-acid transport</keyword>
<dbReference type="SUPFAM" id="SSF103473">
    <property type="entry name" value="MFS general substrate transporter"/>
    <property type="match status" value="1"/>
</dbReference>
<protein>
    <recommendedName>
        <fullName evidence="12">Major facilitator superfamily (MFS) profile domain-containing protein</fullName>
    </recommendedName>
</protein>
<dbReference type="InterPro" id="IPR052599">
    <property type="entry name" value="SLC43A_AATransporter"/>
</dbReference>
<feature type="region of interest" description="Disordered" evidence="8">
    <location>
        <begin position="136"/>
        <end position="164"/>
    </location>
</feature>
<keyword evidence="6 9" id="KW-1133">Transmembrane helix</keyword>
<reference evidence="11" key="2">
    <citation type="submission" date="2010-04" db="EMBL/GenBank/DDBJ databases">
        <authorList>
            <person name="Buell R."/>
            <person name="Hamilton J."/>
            <person name="Hostetler J."/>
        </authorList>
    </citation>
    <scope>NUCLEOTIDE SEQUENCE [LARGE SCALE GENOMIC DNA]</scope>
    <source>
        <strain evidence="11">DAOM:BR144</strain>
    </source>
</reference>
<feature type="transmembrane region" description="Helical" evidence="9">
    <location>
        <begin position="294"/>
        <end position="311"/>
    </location>
</feature>
<evidence type="ECO:0000256" key="1">
    <source>
        <dbReference type="ARBA" id="ARBA00004141"/>
    </source>
</evidence>
<feature type="transmembrane region" description="Helical" evidence="9">
    <location>
        <begin position="351"/>
        <end position="370"/>
    </location>
</feature>
<accession>K3WBU3</accession>
<dbReference type="HOGENOM" id="CLU_028154_0_0_1"/>
<feature type="transmembrane region" description="Helical" evidence="9">
    <location>
        <begin position="515"/>
        <end position="533"/>
    </location>
</feature>
<dbReference type="OMA" id="RIEMPRI"/>
<dbReference type="CDD" id="cd06174">
    <property type="entry name" value="MFS"/>
    <property type="match status" value="1"/>
</dbReference>
<comment type="similarity">
    <text evidence="2">Belongs to the SLC43A transporter (TC 2.A.1.44) family.</text>
</comment>
<evidence type="ECO:0000256" key="2">
    <source>
        <dbReference type="ARBA" id="ARBA00006595"/>
    </source>
</evidence>
<feature type="transmembrane region" description="Helical" evidence="9">
    <location>
        <begin position="573"/>
        <end position="591"/>
    </location>
</feature>
<keyword evidence="3" id="KW-0813">Transport</keyword>
<feature type="transmembrane region" description="Helical" evidence="9">
    <location>
        <begin position="482"/>
        <end position="503"/>
    </location>
</feature>
<keyword evidence="4 9" id="KW-0812">Transmembrane</keyword>
<dbReference type="AlphaFoldDB" id="K3WBU3"/>
<evidence type="ECO:0000256" key="8">
    <source>
        <dbReference type="SAM" id="MobiDB-lite"/>
    </source>
</evidence>
<name>K3WBU3_GLOUD</name>
<evidence type="ECO:0000256" key="7">
    <source>
        <dbReference type="ARBA" id="ARBA00023136"/>
    </source>
</evidence>
<feature type="transmembrane region" description="Helical" evidence="9">
    <location>
        <begin position="603"/>
        <end position="621"/>
    </location>
</feature>
<evidence type="ECO:0000313" key="11">
    <source>
        <dbReference type="Proteomes" id="UP000019132"/>
    </source>
</evidence>
<evidence type="ECO:0000256" key="5">
    <source>
        <dbReference type="ARBA" id="ARBA00022970"/>
    </source>
</evidence>
<dbReference type="PANTHER" id="PTHR20772:SF2">
    <property type="entry name" value="PROTEIN FMP42"/>
    <property type="match status" value="1"/>
</dbReference>
<dbReference type="InterPro" id="IPR036259">
    <property type="entry name" value="MFS_trans_sf"/>
</dbReference>
<feature type="transmembrane region" description="Helical" evidence="9">
    <location>
        <begin position="268"/>
        <end position="288"/>
    </location>
</feature>
<reference evidence="10" key="3">
    <citation type="submission" date="2014-11" db="UniProtKB">
        <authorList>
            <consortium name="EnsemblProtists"/>
        </authorList>
    </citation>
    <scope>IDENTIFICATION</scope>
    <source>
        <strain evidence="10">DAOM BR144</strain>
    </source>
</reference>
<feature type="transmembrane region" description="Helical" evidence="9">
    <location>
        <begin position="540"/>
        <end position="561"/>
    </location>
</feature>
<feature type="transmembrane region" description="Helical" evidence="9">
    <location>
        <begin position="445"/>
        <end position="470"/>
    </location>
</feature>
<proteinExistence type="inferred from homology"/>
<evidence type="ECO:0000313" key="10">
    <source>
        <dbReference type="EnsemblProtists" id="PYU1_T002434"/>
    </source>
</evidence>